<dbReference type="PROSITE" id="PS00455">
    <property type="entry name" value="AMP_BINDING"/>
    <property type="match status" value="1"/>
</dbReference>
<dbReference type="CDD" id="cd12118">
    <property type="entry name" value="ttLC_FACS_AEE21_like"/>
    <property type="match status" value="1"/>
</dbReference>
<dbReference type="Proteomes" id="UP000249633">
    <property type="component" value="Unassembled WGS sequence"/>
</dbReference>
<evidence type="ECO:0000256" key="2">
    <source>
        <dbReference type="ARBA" id="ARBA00022598"/>
    </source>
</evidence>
<evidence type="ECO:0000259" key="6">
    <source>
        <dbReference type="Pfam" id="PF13193"/>
    </source>
</evidence>
<keyword evidence="2" id="KW-0436">Ligase</keyword>
<dbReference type="FunFam" id="3.30.300.30:FF:000008">
    <property type="entry name" value="2,3-dihydroxybenzoate-AMP ligase"/>
    <property type="match status" value="1"/>
</dbReference>
<gene>
    <name evidence="7" type="ORF">DI603_08865</name>
</gene>
<evidence type="ECO:0000256" key="4">
    <source>
        <dbReference type="ARBA" id="ARBA00023098"/>
    </source>
</evidence>
<keyword evidence="3" id="KW-0276">Fatty acid metabolism</keyword>
<proteinExistence type="inferred from homology"/>
<dbReference type="GO" id="GO:0016874">
    <property type="term" value="F:ligase activity"/>
    <property type="evidence" value="ECO:0007669"/>
    <property type="project" value="UniProtKB-KW"/>
</dbReference>
<evidence type="ECO:0000256" key="1">
    <source>
        <dbReference type="ARBA" id="ARBA00006432"/>
    </source>
</evidence>
<name>A0A2W5DNI1_9BURK</name>
<comment type="similarity">
    <text evidence="1">Belongs to the ATP-dependent AMP-binding enzyme family.</text>
</comment>
<organism evidence="7 8">
    <name type="scientific">Roseateles depolymerans</name>
    <dbReference type="NCBI Taxonomy" id="76731"/>
    <lineage>
        <taxon>Bacteria</taxon>
        <taxon>Pseudomonadati</taxon>
        <taxon>Pseudomonadota</taxon>
        <taxon>Betaproteobacteria</taxon>
        <taxon>Burkholderiales</taxon>
        <taxon>Sphaerotilaceae</taxon>
        <taxon>Roseateles</taxon>
    </lineage>
</organism>
<reference evidence="7 8" key="1">
    <citation type="submission" date="2017-08" db="EMBL/GenBank/DDBJ databases">
        <title>Infants hospitalized years apart are colonized by the same room-sourced microbial strains.</title>
        <authorList>
            <person name="Brooks B."/>
            <person name="Olm M.R."/>
            <person name="Firek B.A."/>
            <person name="Baker R."/>
            <person name="Thomas B.C."/>
            <person name="Morowitz M.J."/>
            <person name="Banfield J.F."/>
        </authorList>
    </citation>
    <scope>NUCLEOTIDE SEQUENCE [LARGE SCALE GENOMIC DNA]</scope>
    <source>
        <strain evidence="7">S2_012_000_R2_81</strain>
    </source>
</reference>
<dbReference type="InterPro" id="IPR000873">
    <property type="entry name" value="AMP-dep_synth/lig_dom"/>
</dbReference>
<feature type="domain" description="AMP-binding enzyme C-terminal" evidence="6">
    <location>
        <begin position="457"/>
        <end position="531"/>
    </location>
</feature>
<dbReference type="AlphaFoldDB" id="A0A2W5DNI1"/>
<dbReference type="Gene3D" id="3.30.300.30">
    <property type="match status" value="1"/>
</dbReference>
<dbReference type="FunFam" id="3.40.50.12780:FF:000003">
    <property type="entry name" value="Long-chain-fatty-acid--CoA ligase FadD"/>
    <property type="match status" value="1"/>
</dbReference>
<evidence type="ECO:0000313" key="7">
    <source>
        <dbReference type="EMBL" id="PZP33465.1"/>
    </source>
</evidence>
<dbReference type="PANTHER" id="PTHR43859:SF4">
    <property type="entry name" value="BUTANOATE--COA LIGASE AAE1-RELATED"/>
    <property type="match status" value="1"/>
</dbReference>
<dbReference type="NCBIfam" id="NF006020">
    <property type="entry name" value="PRK08162.1"/>
    <property type="match status" value="1"/>
</dbReference>
<dbReference type="InterPro" id="IPR020845">
    <property type="entry name" value="AMP-binding_CS"/>
</dbReference>
<keyword evidence="4" id="KW-0443">Lipid metabolism</keyword>
<feature type="domain" description="AMP-dependent synthetase/ligase" evidence="5">
    <location>
        <begin position="29"/>
        <end position="407"/>
    </location>
</feature>
<dbReference type="Pfam" id="PF13193">
    <property type="entry name" value="AMP-binding_C"/>
    <property type="match status" value="1"/>
</dbReference>
<dbReference type="PANTHER" id="PTHR43859">
    <property type="entry name" value="ACYL-ACTIVATING ENZYME"/>
    <property type="match status" value="1"/>
</dbReference>
<dbReference type="InterPro" id="IPR025110">
    <property type="entry name" value="AMP-bd_C"/>
</dbReference>
<comment type="caution">
    <text evidence="7">The sequence shown here is derived from an EMBL/GenBank/DDBJ whole genome shotgun (WGS) entry which is preliminary data.</text>
</comment>
<dbReference type="Pfam" id="PF00501">
    <property type="entry name" value="AMP-binding"/>
    <property type="match status" value="1"/>
</dbReference>
<evidence type="ECO:0000259" key="5">
    <source>
        <dbReference type="Pfam" id="PF00501"/>
    </source>
</evidence>
<sequence>MTRTSPYQIGLDKNPANHVPLSPLSFLGRAAAVFPERVALIHGTLRQTWRETEARCRRLASALRQHGVGPGVTVAAMLPNTPAMFEAHYGVPMAGGVLNTLNTRLDAEALAFMLEHGEARVLLVDPEFSAVIARALQAVEPRHRPLVIDVLDSAAPEAPRLGTLTYEELLAQGDPAFAWQLPADEWDAIALNYTSGTTGNPKGVVTHHRGAYLNAANNVIAWQLPDHPIYLWTLPMFHCNGWCFPWTMALVGGTSVCLRRVDPALIWQLMHEHHVTHLCGAPIVYSLMINAPAEQRGTLGRPVRGLIAGAPPPAAVLEGCEAAGIDITHVYGLTEVYGPAAVCVKQEHWAGLPAEERARLNGRQGVTYPLQEAVTVLNPDTLQPVPADGETMGEICFRGNVVMKGYLKNSLATEEAFAGGWFHTGDLAVVQPDGYIKIKDRSKDVIISGGENISSVEVEDVLHRHPAVMLASVVALPDAKWGEVPCAFVELKPGARATEDELLEFCRSQLARFKAPKRVVFTELPKTSTGKIQKYLLRERARSASAIE</sequence>
<accession>A0A2W5DNI1</accession>
<evidence type="ECO:0000256" key="3">
    <source>
        <dbReference type="ARBA" id="ARBA00022832"/>
    </source>
</evidence>
<dbReference type="InterPro" id="IPR042099">
    <property type="entry name" value="ANL_N_sf"/>
</dbReference>
<dbReference type="Gene3D" id="3.40.50.12780">
    <property type="entry name" value="N-terminal domain of ligase-like"/>
    <property type="match status" value="1"/>
</dbReference>
<dbReference type="InterPro" id="IPR045851">
    <property type="entry name" value="AMP-bd_C_sf"/>
</dbReference>
<dbReference type="EMBL" id="QFOD01000006">
    <property type="protein sequence ID" value="PZP33465.1"/>
    <property type="molecule type" value="Genomic_DNA"/>
</dbReference>
<evidence type="ECO:0000313" key="8">
    <source>
        <dbReference type="Proteomes" id="UP000249633"/>
    </source>
</evidence>
<dbReference type="GO" id="GO:0006631">
    <property type="term" value="P:fatty acid metabolic process"/>
    <property type="evidence" value="ECO:0007669"/>
    <property type="project" value="UniProtKB-KW"/>
</dbReference>
<dbReference type="SUPFAM" id="SSF56801">
    <property type="entry name" value="Acetyl-CoA synthetase-like"/>
    <property type="match status" value="1"/>
</dbReference>
<protein>
    <submittedName>
        <fullName evidence="7">Acyl-CoA synthetase</fullName>
    </submittedName>
</protein>